<dbReference type="InterPro" id="IPR036291">
    <property type="entry name" value="NAD(P)-bd_dom_sf"/>
</dbReference>
<gene>
    <name evidence="3" type="ORF">IFR04_012540</name>
</gene>
<accession>A0A8H7T8R6</accession>
<comment type="caution">
    <text evidence="3">The sequence shown here is derived from an EMBL/GenBank/DDBJ whole genome shotgun (WGS) entry which is preliminary data.</text>
</comment>
<dbReference type="PANTHER" id="PTHR43355">
    <property type="entry name" value="FLAVIN REDUCTASE (NADPH)"/>
    <property type="match status" value="1"/>
</dbReference>
<comment type="similarity">
    <text evidence="1">Belongs to the avfA family.</text>
</comment>
<dbReference type="OrthoDB" id="10254221at2759"/>
<organism evidence="3 4">
    <name type="scientific">Cadophora malorum</name>
    <dbReference type="NCBI Taxonomy" id="108018"/>
    <lineage>
        <taxon>Eukaryota</taxon>
        <taxon>Fungi</taxon>
        <taxon>Dikarya</taxon>
        <taxon>Ascomycota</taxon>
        <taxon>Pezizomycotina</taxon>
        <taxon>Leotiomycetes</taxon>
        <taxon>Helotiales</taxon>
        <taxon>Ploettnerulaceae</taxon>
        <taxon>Cadophora</taxon>
    </lineage>
</organism>
<name>A0A8H7T8R6_9HELO</name>
<proteinExistence type="inferred from homology"/>
<dbReference type="InterPro" id="IPR016040">
    <property type="entry name" value="NAD(P)-bd_dom"/>
</dbReference>
<dbReference type="SUPFAM" id="SSF51735">
    <property type="entry name" value="NAD(P)-binding Rossmann-fold domains"/>
    <property type="match status" value="1"/>
</dbReference>
<protein>
    <recommendedName>
        <fullName evidence="2">NAD(P)-binding domain-containing protein</fullName>
    </recommendedName>
</protein>
<evidence type="ECO:0000313" key="4">
    <source>
        <dbReference type="Proteomes" id="UP000664132"/>
    </source>
</evidence>
<sequence>MRVLLLGGTGNLGRRCIPALIAHGHILTVYVRNPSKLRSLISTELLDRIDAVVEGDATDVATLKQAITDHNIEAILDVAGNQVLPWHEYELSKIAKAIADAAVAVGKERGKPLRIWVTSALGIMKIPDKDYLLEDYIPKLAMAQHDATRDVIEVIPRADLKWSLLAITRMTPRDPKQGLYLPLEAPQKHDLISQATIIPDWHGSWIESIPFIGPFLYFIYVAWMPYCVEYEAMADFFAEDLTMSDEKWIGKKVAVKMKRG</sequence>
<dbReference type="EMBL" id="JAFJYH010000270">
    <property type="protein sequence ID" value="KAG4414333.1"/>
    <property type="molecule type" value="Genomic_DNA"/>
</dbReference>
<dbReference type="InterPro" id="IPR051606">
    <property type="entry name" value="Polyketide_Oxido-like"/>
</dbReference>
<evidence type="ECO:0000256" key="1">
    <source>
        <dbReference type="ARBA" id="ARBA00038376"/>
    </source>
</evidence>
<keyword evidence="4" id="KW-1185">Reference proteome</keyword>
<reference evidence="3" key="1">
    <citation type="submission" date="2021-02" db="EMBL/GenBank/DDBJ databases">
        <title>Genome sequence Cadophora malorum strain M34.</title>
        <authorList>
            <person name="Stefanovic E."/>
            <person name="Vu D."/>
            <person name="Scully C."/>
            <person name="Dijksterhuis J."/>
            <person name="Roader J."/>
            <person name="Houbraken J."/>
        </authorList>
    </citation>
    <scope>NUCLEOTIDE SEQUENCE</scope>
    <source>
        <strain evidence="3">M34</strain>
    </source>
</reference>
<dbReference type="AlphaFoldDB" id="A0A8H7T8R6"/>
<dbReference type="GO" id="GO:0016646">
    <property type="term" value="F:oxidoreductase activity, acting on the CH-NH group of donors, NAD or NADP as acceptor"/>
    <property type="evidence" value="ECO:0007669"/>
    <property type="project" value="TreeGrafter"/>
</dbReference>
<dbReference type="Proteomes" id="UP000664132">
    <property type="component" value="Unassembled WGS sequence"/>
</dbReference>
<feature type="domain" description="NAD(P)-binding" evidence="2">
    <location>
        <begin position="7"/>
        <end position="180"/>
    </location>
</feature>
<dbReference type="PANTHER" id="PTHR43355:SF2">
    <property type="entry name" value="FLAVIN REDUCTASE (NADPH)"/>
    <property type="match status" value="1"/>
</dbReference>
<evidence type="ECO:0000259" key="2">
    <source>
        <dbReference type="Pfam" id="PF13460"/>
    </source>
</evidence>
<dbReference type="Pfam" id="PF13460">
    <property type="entry name" value="NAD_binding_10"/>
    <property type="match status" value="1"/>
</dbReference>
<evidence type="ECO:0000313" key="3">
    <source>
        <dbReference type="EMBL" id="KAG4414333.1"/>
    </source>
</evidence>
<dbReference type="Gene3D" id="3.40.50.720">
    <property type="entry name" value="NAD(P)-binding Rossmann-like Domain"/>
    <property type="match status" value="1"/>
</dbReference>